<reference evidence="1 2" key="1">
    <citation type="journal article" date="2019" name="Genome Biol. Evol.">
        <title>Insights into the evolution of the New World diploid cottons (Gossypium, subgenus Houzingenia) based on genome sequencing.</title>
        <authorList>
            <person name="Grover C.E."/>
            <person name="Arick M.A. 2nd"/>
            <person name="Thrash A."/>
            <person name="Conover J.L."/>
            <person name="Sanders W.S."/>
            <person name="Peterson D.G."/>
            <person name="Frelichowski J.E."/>
            <person name="Scheffler J.A."/>
            <person name="Scheffler B.E."/>
            <person name="Wendel J.F."/>
        </authorList>
    </citation>
    <scope>NUCLEOTIDE SEQUENCE [LARGE SCALE GENOMIC DNA]</scope>
    <source>
        <strain evidence="1">185</strain>
        <tissue evidence="1">Leaf</tissue>
    </source>
</reference>
<dbReference type="EMBL" id="JABFAA010000006">
    <property type="protein sequence ID" value="MBA0683224.1"/>
    <property type="molecule type" value="Genomic_DNA"/>
</dbReference>
<dbReference type="AlphaFoldDB" id="A0A7J8X8G8"/>
<sequence length="35" mass="4124">MDHTMLLYPQKMFSRPLTMADLKVVPKVDTGFWIL</sequence>
<organism evidence="1 2">
    <name type="scientific">Gossypium aridum</name>
    <name type="common">American cotton</name>
    <name type="synonym">Erioxylum aridum</name>
    <dbReference type="NCBI Taxonomy" id="34290"/>
    <lineage>
        <taxon>Eukaryota</taxon>
        <taxon>Viridiplantae</taxon>
        <taxon>Streptophyta</taxon>
        <taxon>Embryophyta</taxon>
        <taxon>Tracheophyta</taxon>
        <taxon>Spermatophyta</taxon>
        <taxon>Magnoliopsida</taxon>
        <taxon>eudicotyledons</taxon>
        <taxon>Gunneridae</taxon>
        <taxon>Pentapetalae</taxon>
        <taxon>rosids</taxon>
        <taxon>malvids</taxon>
        <taxon>Malvales</taxon>
        <taxon>Malvaceae</taxon>
        <taxon>Malvoideae</taxon>
        <taxon>Gossypium</taxon>
    </lineage>
</organism>
<comment type="caution">
    <text evidence="1">The sequence shown here is derived from an EMBL/GenBank/DDBJ whole genome shotgun (WGS) entry which is preliminary data.</text>
</comment>
<name>A0A7J8X8G8_GOSAI</name>
<proteinExistence type="predicted"/>
<accession>A0A7J8X8G8</accession>
<keyword evidence="2" id="KW-1185">Reference proteome</keyword>
<evidence type="ECO:0000313" key="1">
    <source>
        <dbReference type="EMBL" id="MBA0683224.1"/>
    </source>
</evidence>
<evidence type="ECO:0000313" key="2">
    <source>
        <dbReference type="Proteomes" id="UP000593577"/>
    </source>
</evidence>
<dbReference type="Proteomes" id="UP000593577">
    <property type="component" value="Unassembled WGS sequence"/>
</dbReference>
<protein>
    <submittedName>
        <fullName evidence="1">Uncharacterized protein</fullName>
    </submittedName>
</protein>
<gene>
    <name evidence="1" type="ORF">Goari_024896</name>
</gene>